<dbReference type="OrthoDB" id="1897642at2759"/>
<dbReference type="SMART" id="SM01219">
    <property type="entry name" value="Frataxin_Cyay"/>
    <property type="match status" value="1"/>
</dbReference>
<organism evidence="5 6">
    <name type="scientific">Heterodermia speciosa</name>
    <dbReference type="NCBI Taxonomy" id="116794"/>
    <lineage>
        <taxon>Eukaryota</taxon>
        <taxon>Fungi</taxon>
        <taxon>Dikarya</taxon>
        <taxon>Ascomycota</taxon>
        <taxon>Pezizomycotina</taxon>
        <taxon>Lecanoromycetes</taxon>
        <taxon>OSLEUM clade</taxon>
        <taxon>Lecanoromycetidae</taxon>
        <taxon>Caliciales</taxon>
        <taxon>Physciaceae</taxon>
        <taxon>Heterodermia</taxon>
    </lineage>
</organism>
<evidence type="ECO:0000256" key="3">
    <source>
        <dbReference type="ARBA" id="ARBA00023004"/>
    </source>
</evidence>
<protein>
    <submittedName>
        <fullName evidence="5">Mitochondrial chaperone Frataxin</fullName>
    </submittedName>
</protein>
<dbReference type="GO" id="GO:0006879">
    <property type="term" value="P:intracellular iron ion homeostasis"/>
    <property type="evidence" value="ECO:0007669"/>
    <property type="project" value="TreeGrafter"/>
</dbReference>
<evidence type="ECO:0000313" key="6">
    <source>
        <dbReference type="Proteomes" id="UP000664521"/>
    </source>
</evidence>
<keyword evidence="6" id="KW-1185">Reference proteome</keyword>
<dbReference type="PROSITE" id="PS50810">
    <property type="entry name" value="FRATAXIN_2"/>
    <property type="match status" value="1"/>
</dbReference>
<dbReference type="AlphaFoldDB" id="A0A8H3FD90"/>
<dbReference type="GO" id="GO:0008199">
    <property type="term" value="F:ferric iron binding"/>
    <property type="evidence" value="ECO:0007669"/>
    <property type="project" value="InterPro"/>
</dbReference>
<dbReference type="EMBL" id="CAJPDS010000030">
    <property type="protein sequence ID" value="CAF9922414.1"/>
    <property type="molecule type" value="Genomic_DNA"/>
</dbReference>
<evidence type="ECO:0000313" key="5">
    <source>
        <dbReference type="EMBL" id="CAF9922414.1"/>
    </source>
</evidence>
<dbReference type="GO" id="GO:0051537">
    <property type="term" value="F:2 iron, 2 sulfur cluster binding"/>
    <property type="evidence" value="ECO:0007669"/>
    <property type="project" value="TreeGrafter"/>
</dbReference>
<keyword evidence="2" id="KW-0813">Transport</keyword>
<dbReference type="Gene3D" id="3.30.920.10">
    <property type="entry name" value="Frataxin/CyaY"/>
    <property type="match status" value="1"/>
</dbReference>
<evidence type="ECO:0000256" key="4">
    <source>
        <dbReference type="SAM" id="MobiDB-lite"/>
    </source>
</evidence>
<evidence type="ECO:0000256" key="1">
    <source>
        <dbReference type="ARBA" id="ARBA00008183"/>
    </source>
</evidence>
<dbReference type="PANTHER" id="PTHR16821">
    <property type="entry name" value="FRATAXIN"/>
    <property type="match status" value="1"/>
</dbReference>
<feature type="compositionally biased region" description="Polar residues" evidence="4">
    <location>
        <begin position="90"/>
        <end position="133"/>
    </location>
</feature>
<dbReference type="Pfam" id="PF01491">
    <property type="entry name" value="Frataxin_Cyay"/>
    <property type="match status" value="1"/>
</dbReference>
<feature type="region of interest" description="Disordered" evidence="4">
    <location>
        <begin position="73"/>
        <end position="133"/>
    </location>
</feature>
<dbReference type="GO" id="GO:0034986">
    <property type="term" value="F:iron chaperone activity"/>
    <property type="evidence" value="ECO:0007669"/>
    <property type="project" value="TreeGrafter"/>
</dbReference>
<dbReference type="Proteomes" id="UP000664521">
    <property type="component" value="Unassembled WGS sequence"/>
</dbReference>
<name>A0A8H3FD90_9LECA</name>
<dbReference type="PANTHER" id="PTHR16821:SF2">
    <property type="entry name" value="FRATAXIN, MITOCHONDRIAL"/>
    <property type="match status" value="1"/>
</dbReference>
<keyword evidence="2" id="KW-0406">Ion transport</keyword>
<proteinExistence type="inferred from homology"/>
<gene>
    <name evidence="5" type="primary">FRR4</name>
    <name evidence="5" type="ORF">HETSPECPRED_005063</name>
</gene>
<dbReference type="InterPro" id="IPR020895">
    <property type="entry name" value="Frataxin_CS"/>
</dbReference>
<evidence type="ECO:0000256" key="2">
    <source>
        <dbReference type="ARBA" id="ARBA00022496"/>
    </source>
</evidence>
<keyword evidence="2" id="KW-0410">Iron transport</keyword>
<dbReference type="SUPFAM" id="SSF55387">
    <property type="entry name" value="Frataxin/Nqo15-like"/>
    <property type="match status" value="1"/>
</dbReference>
<comment type="similarity">
    <text evidence="1">Belongs to the frataxin family.</text>
</comment>
<dbReference type="PROSITE" id="PS01344">
    <property type="entry name" value="FRATAXIN_1"/>
    <property type="match status" value="1"/>
</dbReference>
<dbReference type="GO" id="GO:0016226">
    <property type="term" value="P:iron-sulfur cluster assembly"/>
    <property type="evidence" value="ECO:0007669"/>
    <property type="project" value="InterPro"/>
</dbReference>
<accession>A0A8H3FD90</accession>
<reference evidence="5" key="1">
    <citation type="submission" date="2021-03" db="EMBL/GenBank/DDBJ databases">
        <authorList>
            <person name="Tagirdzhanova G."/>
        </authorList>
    </citation>
    <scope>NUCLEOTIDE SEQUENCE</scope>
</reference>
<sequence>MSRREAHSHVKPIIICTDETATPLPIVPARPRPTKPVDYIDLTHLSFPGVKKNRPKDINRTLRRILYRGRRTTTTIDDSPKDDLTDATETELSSTSGYLSDTTETDVSCSSASLTDSTDTGISSPDDQPNNTINTVLSLRKTNAPPAPALTTPQAVINANNIGLLDDAIDTNCPIDASQLYLDNNGAVQSTQFLLPMPMKFTGMSSYRNNEMNYLRRWNYGLTRPTAVERFAAMARNQQPVRLINSKAELTFGQYHELADQFINSLVDKLEGLEEQYEEIEVEFNSGVLALTYLPHGVWILNKQPANCQIWLSSPISGPFRFDFKEVETKNFAEQTIKRGKWVDRNGVSLSALLERELQDVLDVLHLEGEDTRYNPKTDRYEEIPKN</sequence>
<dbReference type="GO" id="GO:0008198">
    <property type="term" value="F:ferrous iron binding"/>
    <property type="evidence" value="ECO:0007669"/>
    <property type="project" value="TreeGrafter"/>
</dbReference>
<dbReference type="GO" id="GO:0004322">
    <property type="term" value="F:ferroxidase activity"/>
    <property type="evidence" value="ECO:0007669"/>
    <property type="project" value="TreeGrafter"/>
</dbReference>
<dbReference type="InterPro" id="IPR002908">
    <property type="entry name" value="Frataxin/CyaY"/>
</dbReference>
<keyword evidence="3" id="KW-0408">Iron</keyword>
<dbReference type="GO" id="GO:0005739">
    <property type="term" value="C:mitochondrion"/>
    <property type="evidence" value="ECO:0007669"/>
    <property type="project" value="TreeGrafter"/>
</dbReference>
<dbReference type="GO" id="GO:0006826">
    <property type="term" value="P:iron ion transport"/>
    <property type="evidence" value="ECO:0007669"/>
    <property type="project" value="UniProtKB-KW"/>
</dbReference>
<dbReference type="InterPro" id="IPR036524">
    <property type="entry name" value="Frataxin/CyaY_sf"/>
</dbReference>
<comment type="caution">
    <text evidence="5">The sequence shown here is derived from an EMBL/GenBank/DDBJ whole genome shotgun (WGS) entry which is preliminary data.</text>
</comment>